<evidence type="ECO:0000313" key="2">
    <source>
        <dbReference type="Proteomes" id="UP000559010"/>
    </source>
</evidence>
<dbReference type="AlphaFoldDB" id="A0A848IZ15"/>
<proteinExistence type="predicted"/>
<organism evidence="1 2">
    <name type="scientific">Marinigracilibium pacificum</name>
    <dbReference type="NCBI Taxonomy" id="2729599"/>
    <lineage>
        <taxon>Bacteria</taxon>
        <taxon>Pseudomonadati</taxon>
        <taxon>Bacteroidota</taxon>
        <taxon>Cytophagia</taxon>
        <taxon>Cytophagales</taxon>
        <taxon>Flammeovirgaceae</taxon>
        <taxon>Marinigracilibium</taxon>
    </lineage>
</organism>
<evidence type="ECO:0000313" key="1">
    <source>
        <dbReference type="EMBL" id="NMM48876.1"/>
    </source>
</evidence>
<name>A0A848IZ15_9BACT</name>
<reference evidence="1 2" key="1">
    <citation type="submission" date="2020-04" db="EMBL/GenBank/DDBJ databases">
        <title>Flammeovirgaceae bacterium KN852 isolated from deep sea.</title>
        <authorList>
            <person name="Zhang D.-C."/>
        </authorList>
    </citation>
    <scope>NUCLEOTIDE SEQUENCE [LARGE SCALE GENOMIC DNA]</scope>
    <source>
        <strain evidence="1 2">KN852</strain>
    </source>
</reference>
<dbReference type="RefSeq" id="WP_169681265.1">
    <property type="nucleotide sequence ID" value="NZ_JABBNU010000006.1"/>
</dbReference>
<dbReference type="Proteomes" id="UP000559010">
    <property type="component" value="Unassembled WGS sequence"/>
</dbReference>
<dbReference type="EMBL" id="JABBNU010000006">
    <property type="protein sequence ID" value="NMM48876.1"/>
    <property type="molecule type" value="Genomic_DNA"/>
</dbReference>
<sequence length="120" mass="13917">MRPAITIETFLGKLDTIQFQANQVLKGRTLPEALNAYSRYSKNLKESILEHIKDEEIIKLAHEIPEFTYAPTEIKTWEYVVFPVAFVKSLKNKNHLKSCISNIIDGRNKYSKIEFMIKGE</sequence>
<accession>A0A848IZ15</accession>
<protein>
    <submittedName>
        <fullName evidence="1">Uncharacterized protein</fullName>
    </submittedName>
</protein>
<gene>
    <name evidence="1" type="ORF">HH304_10735</name>
</gene>
<comment type="caution">
    <text evidence="1">The sequence shown here is derived from an EMBL/GenBank/DDBJ whole genome shotgun (WGS) entry which is preliminary data.</text>
</comment>
<keyword evidence="2" id="KW-1185">Reference proteome</keyword>